<accession>A0A1H6B775</accession>
<dbReference type="InterPro" id="IPR029069">
    <property type="entry name" value="HotDog_dom_sf"/>
</dbReference>
<proteinExistence type="predicted"/>
<reference evidence="2" key="1">
    <citation type="submission" date="2016-10" db="EMBL/GenBank/DDBJ databases">
        <authorList>
            <person name="Varghese N."/>
            <person name="Submissions S."/>
        </authorList>
    </citation>
    <scope>NUCLEOTIDE SEQUENCE [LARGE SCALE GENOMIC DNA]</scope>
    <source>
        <strain evidence="2">DSM 43163</strain>
    </source>
</reference>
<dbReference type="Proteomes" id="UP000236723">
    <property type="component" value="Unassembled WGS sequence"/>
</dbReference>
<name>A0A1H6B775_9ACTN</name>
<dbReference type="SUPFAM" id="SSF54637">
    <property type="entry name" value="Thioesterase/thiol ester dehydrase-isomerase"/>
    <property type="match status" value="1"/>
</dbReference>
<dbReference type="EMBL" id="FNVO01000006">
    <property type="protein sequence ID" value="SEG56462.1"/>
    <property type="molecule type" value="Genomic_DNA"/>
</dbReference>
<dbReference type="OrthoDB" id="9801735at2"/>
<dbReference type="Gene3D" id="3.10.129.10">
    <property type="entry name" value="Hotdog Thioesterase"/>
    <property type="match status" value="1"/>
</dbReference>
<sequence length="155" mass="17204">MTYTLAELPEHVGEELMCSGWAELGAADEQAFAEATFLREDFLGRPPSNGDPYGDRMISGFLLLSILVAFHKRDLDVDLEGRYGLNYGVDRVRFLRPVLAGQRVRVRAELVEAREKAPGRMRLVTRNVLEVEGAEGPAMIADWITLFVDPKAPGA</sequence>
<evidence type="ECO:0000313" key="1">
    <source>
        <dbReference type="EMBL" id="SEG56462.1"/>
    </source>
</evidence>
<dbReference type="AlphaFoldDB" id="A0A1H6B775"/>
<organism evidence="1 2">
    <name type="scientific">Thermomonospora echinospora</name>
    <dbReference type="NCBI Taxonomy" id="1992"/>
    <lineage>
        <taxon>Bacteria</taxon>
        <taxon>Bacillati</taxon>
        <taxon>Actinomycetota</taxon>
        <taxon>Actinomycetes</taxon>
        <taxon>Streptosporangiales</taxon>
        <taxon>Thermomonosporaceae</taxon>
        <taxon>Thermomonospora</taxon>
    </lineage>
</organism>
<dbReference type="RefSeq" id="WP_103938805.1">
    <property type="nucleotide sequence ID" value="NZ_FNVO01000006.1"/>
</dbReference>
<protein>
    <submittedName>
        <fullName evidence="1">Acyl dehydratase</fullName>
    </submittedName>
</protein>
<keyword evidence="2" id="KW-1185">Reference proteome</keyword>
<gene>
    <name evidence="1" type="ORF">SAMN04489712_106314</name>
</gene>
<evidence type="ECO:0000313" key="2">
    <source>
        <dbReference type="Proteomes" id="UP000236723"/>
    </source>
</evidence>